<dbReference type="GO" id="GO:0005524">
    <property type="term" value="F:ATP binding"/>
    <property type="evidence" value="ECO:0007669"/>
    <property type="project" value="UniProtKB-KW"/>
</dbReference>
<feature type="transmembrane region" description="Helical" evidence="2">
    <location>
        <begin position="75"/>
        <end position="97"/>
    </location>
</feature>
<sequence>MEIFEGHVSSPSFKNGVIIASGVFIIYILLNLLFSNKNFYAELNDLAMAFVSFIAFLSIAHAAKVSKVYSQKIYVAWGLLAIAQFFWFVGDFSWFFIETFFKQVPFPSLADLFYLSYYPIFLLGIYFLPKRPLKNDERFNSALDIGIIMFSSILVFWNFLIGPMIDTNLSSPLLNQILTVYYPISDLILLFALSILSYRRLLNVNFEPLLLLMVGALIMILSDSIFGYQSMLGTIQNGGVSDISYVIATLVICLAGVLQVNALISNARDDYKISEYSLEVPMSYIPYIWMIIPFFLLIWGHFHGTYLSFTTIALGVILIILMTVTRQINTLKENNRLYGELHSINKDLESKVYKRTEELLNANKSLQNEITERKKIEDDLKIKVELLDTATDSIILHDVTGKLIYANEKAAKMRGYSKEELMKLNIYDLNVPGESKFTGQYIDELMVKGESIFESSQYHRDGTVIPIEVNAKMVAHNKDLLILSTARDITDRKENEAKLRCYREHLEDMVEERTKTLEKTNKMLQNEVDAHEKAEKEIMASLEEKEVLLREIHHRVNNNMQIISSLLNIQSNYTDDPETKHVLRDSRNRIRSMAMIHEKLYISNKLSKIDFSGYVKSITSNLLQSPEVNPDLIKINVDVDDFSIGMETAVPMGLIINELVTNSIEHAFPQGEGNINLNLHKNGETFILTVRDNGLGLPEGLDPKKVKTLGLSLVNSLVEQLNGSMEVEVENGTTFKISFKELKYAKRAEI</sequence>
<evidence type="ECO:0000256" key="2">
    <source>
        <dbReference type="SAM" id="Phobius"/>
    </source>
</evidence>
<evidence type="ECO:0000259" key="3">
    <source>
        <dbReference type="PROSITE" id="PS50109"/>
    </source>
</evidence>
<evidence type="ECO:0000259" key="4">
    <source>
        <dbReference type="PROSITE" id="PS50112"/>
    </source>
</evidence>
<dbReference type="Gene3D" id="3.30.565.10">
    <property type="entry name" value="Histidine kinase-like ATPase, C-terminal domain"/>
    <property type="match status" value="1"/>
</dbReference>
<keyword evidence="1" id="KW-0175">Coiled coil</keyword>
<protein>
    <submittedName>
        <fullName evidence="6">Putative sensor histidine kinase pdtaS</fullName>
        <ecNumber evidence="6">2.7.13.3</ecNumber>
    </submittedName>
</protein>
<reference evidence="6 7" key="1">
    <citation type="submission" date="2016-08" db="EMBL/GenBank/DDBJ databases">
        <authorList>
            <person name="Seilhamer J.J."/>
        </authorList>
    </citation>
    <scope>NUCLEOTIDE SEQUENCE [LARGE SCALE GENOMIC DNA]</scope>
    <source>
        <strain evidence="6">Buetzberg</strain>
    </source>
</reference>
<dbReference type="AlphaFoldDB" id="A0A1D3L2S6"/>
<feature type="transmembrane region" description="Helical" evidence="2">
    <location>
        <begin position="109"/>
        <end position="129"/>
    </location>
</feature>
<keyword evidence="2" id="KW-0812">Transmembrane</keyword>
<feature type="domain" description="PAS" evidence="4">
    <location>
        <begin position="385"/>
        <end position="449"/>
    </location>
</feature>
<dbReference type="GO" id="GO:0000160">
    <property type="term" value="P:phosphorelay signal transduction system"/>
    <property type="evidence" value="ECO:0007669"/>
    <property type="project" value="UniProtKB-KW"/>
</dbReference>
<feature type="transmembrane region" description="Helical" evidence="2">
    <location>
        <begin position="243"/>
        <end position="264"/>
    </location>
</feature>
<dbReference type="InterPro" id="IPR000014">
    <property type="entry name" value="PAS"/>
</dbReference>
<keyword evidence="6" id="KW-0808">Transferase</keyword>
<dbReference type="InterPro" id="IPR001610">
    <property type="entry name" value="PAC"/>
</dbReference>
<feature type="transmembrane region" description="Helical" evidence="2">
    <location>
        <begin position="180"/>
        <end position="198"/>
    </location>
</feature>
<name>A0A1D3L2S6_9EURY</name>
<dbReference type="PANTHER" id="PTHR43065:SF23">
    <property type="entry name" value="SENSOR HISTIDINE KINASE PDTAS"/>
    <property type="match status" value="1"/>
</dbReference>
<feature type="coiled-coil region" evidence="1">
    <location>
        <begin position="492"/>
        <end position="551"/>
    </location>
</feature>
<feature type="transmembrane region" description="Helical" evidence="2">
    <location>
        <begin position="306"/>
        <end position="324"/>
    </location>
</feature>
<dbReference type="PROSITE" id="PS50113">
    <property type="entry name" value="PAC"/>
    <property type="match status" value="1"/>
</dbReference>
<dbReference type="Pfam" id="PF13426">
    <property type="entry name" value="PAS_9"/>
    <property type="match status" value="1"/>
</dbReference>
<dbReference type="SMART" id="SM00086">
    <property type="entry name" value="PAC"/>
    <property type="match status" value="1"/>
</dbReference>
<feature type="transmembrane region" description="Helical" evidence="2">
    <location>
        <begin position="12"/>
        <end position="34"/>
    </location>
</feature>
<keyword evidence="2" id="KW-1133">Transmembrane helix</keyword>
<proteinExistence type="predicted"/>
<organism evidence="6 7">
    <name type="scientific">Methanobacterium congolense</name>
    <dbReference type="NCBI Taxonomy" id="118062"/>
    <lineage>
        <taxon>Archaea</taxon>
        <taxon>Methanobacteriati</taxon>
        <taxon>Methanobacteriota</taxon>
        <taxon>Methanomada group</taxon>
        <taxon>Methanobacteria</taxon>
        <taxon>Methanobacteriales</taxon>
        <taxon>Methanobacteriaceae</taxon>
        <taxon>Methanobacterium</taxon>
    </lineage>
</organism>
<feature type="transmembrane region" description="Helical" evidence="2">
    <location>
        <begin position="46"/>
        <end position="63"/>
    </location>
</feature>
<dbReference type="EC" id="2.7.13.3" evidence="6"/>
<feature type="domain" description="PAC" evidence="5">
    <location>
        <begin position="451"/>
        <end position="501"/>
    </location>
</feature>
<dbReference type="STRING" id="118062.MCBB_1261"/>
<dbReference type="CDD" id="cd00130">
    <property type="entry name" value="PAS"/>
    <property type="match status" value="1"/>
</dbReference>
<feature type="domain" description="Histidine kinase" evidence="3">
    <location>
        <begin position="551"/>
        <end position="743"/>
    </location>
</feature>
<keyword evidence="6" id="KW-0418">Kinase</keyword>
<dbReference type="SMART" id="SM00091">
    <property type="entry name" value="PAS"/>
    <property type="match status" value="1"/>
</dbReference>
<dbReference type="Pfam" id="PF07568">
    <property type="entry name" value="HisKA_2"/>
    <property type="match status" value="1"/>
</dbReference>
<dbReference type="KEGG" id="mcub:MCBB_1261"/>
<dbReference type="GO" id="GO:0006355">
    <property type="term" value="P:regulation of DNA-templated transcription"/>
    <property type="evidence" value="ECO:0007669"/>
    <property type="project" value="InterPro"/>
</dbReference>
<dbReference type="GO" id="GO:0004673">
    <property type="term" value="F:protein histidine kinase activity"/>
    <property type="evidence" value="ECO:0007669"/>
    <property type="project" value="UniProtKB-EC"/>
</dbReference>
<dbReference type="InterPro" id="IPR003594">
    <property type="entry name" value="HATPase_dom"/>
</dbReference>
<dbReference type="InterPro" id="IPR036890">
    <property type="entry name" value="HATPase_C_sf"/>
</dbReference>
<dbReference type="Pfam" id="PF02518">
    <property type="entry name" value="HATPase_c"/>
    <property type="match status" value="1"/>
</dbReference>
<feature type="transmembrane region" description="Helical" evidence="2">
    <location>
        <begin position="284"/>
        <end position="300"/>
    </location>
</feature>
<dbReference type="PATRIC" id="fig|129848.4.peg.1277"/>
<dbReference type="SMART" id="SM00387">
    <property type="entry name" value="HATPase_c"/>
    <property type="match status" value="1"/>
</dbReference>
<dbReference type="SUPFAM" id="SSF55785">
    <property type="entry name" value="PYP-like sensor domain (PAS domain)"/>
    <property type="match status" value="1"/>
</dbReference>
<dbReference type="RefSeq" id="WP_071906942.1">
    <property type="nucleotide sequence ID" value="NZ_LT607756.1"/>
</dbReference>
<dbReference type="PROSITE" id="PS50112">
    <property type="entry name" value="PAS"/>
    <property type="match status" value="1"/>
</dbReference>
<keyword evidence="2" id="KW-0472">Membrane</keyword>
<dbReference type="SUPFAM" id="SSF55874">
    <property type="entry name" value="ATPase domain of HSP90 chaperone/DNA topoisomerase II/histidine kinase"/>
    <property type="match status" value="1"/>
</dbReference>
<dbReference type="Gene3D" id="3.30.450.20">
    <property type="entry name" value="PAS domain"/>
    <property type="match status" value="2"/>
</dbReference>
<dbReference type="NCBIfam" id="TIGR00229">
    <property type="entry name" value="sensory_box"/>
    <property type="match status" value="1"/>
</dbReference>
<dbReference type="Proteomes" id="UP000094707">
    <property type="component" value="Chromosome I"/>
</dbReference>
<feature type="transmembrane region" description="Helical" evidence="2">
    <location>
        <begin position="210"/>
        <end position="231"/>
    </location>
</feature>
<evidence type="ECO:0000259" key="5">
    <source>
        <dbReference type="PROSITE" id="PS50113"/>
    </source>
</evidence>
<dbReference type="InterPro" id="IPR005467">
    <property type="entry name" value="His_kinase_dom"/>
</dbReference>
<dbReference type="PROSITE" id="PS50109">
    <property type="entry name" value="HIS_KIN"/>
    <property type="match status" value="1"/>
</dbReference>
<accession>A0A1D3L2S6</accession>
<dbReference type="EMBL" id="LT607756">
    <property type="protein sequence ID" value="SCG85819.1"/>
    <property type="molecule type" value="Genomic_DNA"/>
</dbReference>
<dbReference type="InterPro" id="IPR000700">
    <property type="entry name" value="PAS-assoc_C"/>
</dbReference>
<keyword evidence="7" id="KW-1185">Reference proteome</keyword>
<evidence type="ECO:0000256" key="1">
    <source>
        <dbReference type="SAM" id="Coils"/>
    </source>
</evidence>
<dbReference type="GeneID" id="30412105"/>
<evidence type="ECO:0000313" key="7">
    <source>
        <dbReference type="Proteomes" id="UP000094707"/>
    </source>
</evidence>
<dbReference type="InterPro" id="IPR011495">
    <property type="entry name" value="Sig_transdc_His_kin_sub2_dim/P"/>
</dbReference>
<dbReference type="PANTHER" id="PTHR43065">
    <property type="entry name" value="SENSOR HISTIDINE KINASE"/>
    <property type="match status" value="1"/>
</dbReference>
<evidence type="ECO:0000313" key="6">
    <source>
        <dbReference type="EMBL" id="SCG85819.1"/>
    </source>
</evidence>
<dbReference type="InterPro" id="IPR035965">
    <property type="entry name" value="PAS-like_dom_sf"/>
</dbReference>
<gene>
    <name evidence="6" type="primary">pdtaS9</name>
    <name evidence="6" type="ORF">MCBB_1261</name>
</gene>
<dbReference type="OrthoDB" id="8127at2157"/>
<feature type="transmembrane region" description="Helical" evidence="2">
    <location>
        <begin position="141"/>
        <end position="160"/>
    </location>
</feature>